<keyword evidence="3" id="KW-1185">Reference proteome</keyword>
<evidence type="ECO:0000313" key="2">
    <source>
        <dbReference type="EMBL" id="GGE88707.1"/>
    </source>
</evidence>
<evidence type="ECO:0000256" key="1">
    <source>
        <dbReference type="SAM" id="SignalP"/>
    </source>
</evidence>
<feature type="signal peptide" evidence="1">
    <location>
        <begin position="1"/>
        <end position="19"/>
    </location>
</feature>
<organism evidence="2 3">
    <name type="scientific">Pseudoalteromonas gelatinilytica</name>
    <dbReference type="NCBI Taxonomy" id="1703256"/>
    <lineage>
        <taxon>Bacteria</taxon>
        <taxon>Pseudomonadati</taxon>
        <taxon>Pseudomonadota</taxon>
        <taxon>Gammaproteobacteria</taxon>
        <taxon>Alteromonadales</taxon>
        <taxon>Pseudoalteromonadaceae</taxon>
        <taxon>Pseudoalteromonas</taxon>
    </lineage>
</organism>
<proteinExistence type="predicted"/>
<evidence type="ECO:0008006" key="4">
    <source>
        <dbReference type="Google" id="ProtNLM"/>
    </source>
</evidence>
<protein>
    <recommendedName>
        <fullName evidence="4">DUF4251 domain-containing protein</fullName>
    </recommendedName>
</protein>
<sequence length="174" mass="19659">MNKFTYFLFCLFFTLPAQSKCLLGPEFIDSAITFSKNLRTIKSFIIYSGHPNVPPFSGPATSFALTGKFTALRLEPAEPYKSEKKAFIFAVDLPTEKFYTYYTNGVSAPHESLIEGEVNNGNCSIFFNVSDTEELEVKIQDEGNMEVISRVRSDSTEKFTLNQRFEFSSNAYAN</sequence>
<name>A0ABQ1TAU3_9GAMM</name>
<dbReference type="Proteomes" id="UP000638462">
    <property type="component" value="Unassembled WGS sequence"/>
</dbReference>
<keyword evidence="1" id="KW-0732">Signal</keyword>
<reference evidence="3" key="1">
    <citation type="journal article" date="2019" name="Int. J. Syst. Evol. Microbiol.">
        <title>The Global Catalogue of Microorganisms (GCM) 10K type strain sequencing project: providing services to taxonomists for standard genome sequencing and annotation.</title>
        <authorList>
            <consortium name="The Broad Institute Genomics Platform"/>
            <consortium name="The Broad Institute Genome Sequencing Center for Infectious Disease"/>
            <person name="Wu L."/>
            <person name="Ma J."/>
        </authorList>
    </citation>
    <scope>NUCLEOTIDE SEQUENCE [LARGE SCALE GENOMIC DNA]</scope>
    <source>
        <strain evidence="3">CGMCC 1.15394</strain>
    </source>
</reference>
<accession>A0ABQ1TAU3</accession>
<evidence type="ECO:0000313" key="3">
    <source>
        <dbReference type="Proteomes" id="UP000638462"/>
    </source>
</evidence>
<dbReference type="RefSeq" id="WP_188727781.1">
    <property type="nucleotide sequence ID" value="NZ_BMIT01000003.1"/>
</dbReference>
<feature type="chain" id="PRO_5046181387" description="DUF4251 domain-containing protein" evidence="1">
    <location>
        <begin position="20"/>
        <end position="174"/>
    </location>
</feature>
<comment type="caution">
    <text evidence="2">The sequence shown here is derived from an EMBL/GenBank/DDBJ whole genome shotgun (WGS) entry which is preliminary data.</text>
</comment>
<dbReference type="EMBL" id="BMIT01000003">
    <property type="protein sequence ID" value="GGE88707.1"/>
    <property type="molecule type" value="Genomic_DNA"/>
</dbReference>
<gene>
    <name evidence="2" type="ORF">GCM10008027_12020</name>
</gene>